<evidence type="ECO:0000256" key="1">
    <source>
        <dbReference type="SAM" id="MobiDB-lite"/>
    </source>
</evidence>
<dbReference type="AlphaFoldDB" id="A0A8H4CTP7"/>
<protein>
    <submittedName>
        <fullName evidence="2">Uncharacterized protein</fullName>
    </submittedName>
</protein>
<proteinExistence type="predicted"/>
<reference evidence="2" key="2">
    <citation type="submission" date="2020-03" db="EMBL/GenBank/DDBJ databases">
        <authorList>
            <person name="Fu F.-F."/>
            <person name="Chen J."/>
        </authorList>
    </citation>
    <scope>NUCLEOTIDE SEQUENCE</scope>
    <source>
        <strain evidence="2">Lc1</strain>
    </source>
</reference>
<evidence type="ECO:0000313" key="2">
    <source>
        <dbReference type="EMBL" id="KAF3809607.1"/>
    </source>
</evidence>
<sequence length="152" mass="17414">MPARLVSAEQPETRAARSRNPPVRKSRFTTLPAEVDSALAVVYRELESVPILQTKVSELEVETKRLQQVISMQRNEMTMMQTAMHKAGSLQAEVQKLRAEAAEREAERSEKGELERKNRELEAELGRAKEELEERNKTLQEWKQKLSSLIGE</sequence>
<dbReference type="RefSeq" id="XP_045268766.1">
    <property type="nucleotide sequence ID" value="XM_045412760.1"/>
</dbReference>
<keyword evidence="3" id="KW-1185">Reference proteome</keyword>
<feature type="region of interest" description="Disordered" evidence="1">
    <location>
        <begin position="1"/>
        <end position="24"/>
    </location>
</feature>
<feature type="region of interest" description="Disordered" evidence="1">
    <location>
        <begin position="99"/>
        <end position="120"/>
    </location>
</feature>
<gene>
    <name evidence="2" type="ORF">GCG54_00012893</name>
</gene>
<comment type="caution">
    <text evidence="2">The sequence shown here is derived from an EMBL/GenBank/DDBJ whole genome shotgun (WGS) entry which is preliminary data.</text>
</comment>
<organism evidence="2 3">
    <name type="scientific">Colletotrichum gloeosporioides</name>
    <name type="common">Anthracnose fungus</name>
    <name type="synonym">Glomerella cingulata</name>
    <dbReference type="NCBI Taxonomy" id="474922"/>
    <lineage>
        <taxon>Eukaryota</taxon>
        <taxon>Fungi</taxon>
        <taxon>Dikarya</taxon>
        <taxon>Ascomycota</taxon>
        <taxon>Pezizomycotina</taxon>
        <taxon>Sordariomycetes</taxon>
        <taxon>Hypocreomycetidae</taxon>
        <taxon>Glomerellales</taxon>
        <taxon>Glomerellaceae</taxon>
        <taxon>Colletotrichum</taxon>
        <taxon>Colletotrichum gloeosporioides species complex</taxon>
    </lineage>
</organism>
<dbReference type="EMBL" id="WVTB01000016">
    <property type="protein sequence ID" value="KAF3809607.1"/>
    <property type="molecule type" value="Genomic_DNA"/>
</dbReference>
<reference evidence="2" key="1">
    <citation type="journal article" date="2020" name="Phytopathology">
        <title>Genome sequence and comparative analysis of Colletotrichum gloeosporioides isolated from Liriodendron leaves.</title>
        <authorList>
            <person name="Fu F.F."/>
            <person name="Hao Z."/>
            <person name="Wang P."/>
            <person name="Lu Y."/>
            <person name="Xue L.J."/>
            <person name="Wei G."/>
            <person name="Tian Y."/>
            <person name="Baishi H."/>
            <person name="Xu H."/>
            <person name="Shi J."/>
            <person name="Cheng T."/>
            <person name="Wang G."/>
            <person name="Yi Y."/>
            <person name="Chen J."/>
        </authorList>
    </citation>
    <scope>NUCLEOTIDE SEQUENCE</scope>
    <source>
        <strain evidence="2">Lc1</strain>
    </source>
</reference>
<dbReference type="Proteomes" id="UP000613401">
    <property type="component" value="Unassembled WGS sequence"/>
</dbReference>
<dbReference type="GeneID" id="69020011"/>
<name>A0A8H4CTP7_COLGL</name>
<accession>A0A8H4CTP7</accession>
<evidence type="ECO:0000313" key="3">
    <source>
        <dbReference type="Proteomes" id="UP000613401"/>
    </source>
</evidence>